<organism evidence="2 3">
    <name type="scientific">Candidatus Limosilactobacillus merdigallinarum</name>
    <dbReference type="NCBI Taxonomy" id="2838652"/>
    <lineage>
        <taxon>Bacteria</taxon>
        <taxon>Bacillati</taxon>
        <taxon>Bacillota</taxon>
        <taxon>Bacilli</taxon>
        <taxon>Lactobacillales</taxon>
        <taxon>Lactobacillaceae</taxon>
        <taxon>Limosilactobacillus</taxon>
    </lineage>
</organism>
<dbReference type="PANTHER" id="PTHR38446">
    <property type="entry name" value="BLL0914 PROTEIN"/>
    <property type="match status" value="1"/>
</dbReference>
<keyword evidence="1" id="KW-0812">Transmembrane</keyword>
<dbReference type="Proteomes" id="UP000824231">
    <property type="component" value="Unassembled WGS sequence"/>
</dbReference>
<feature type="transmembrane region" description="Helical" evidence="1">
    <location>
        <begin position="58"/>
        <end position="74"/>
    </location>
</feature>
<feature type="transmembrane region" description="Helical" evidence="1">
    <location>
        <begin position="105"/>
        <end position="123"/>
    </location>
</feature>
<evidence type="ECO:0000313" key="2">
    <source>
        <dbReference type="EMBL" id="HIX35669.1"/>
    </source>
</evidence>
<dbReference type="PANTHER" id="PTHR38446:SF1">
    <property type="entry name" value="BLL0914 PROTEIN"/>
    <property type="match status" value="1"/>
</dbReference>
<keyword evidence="1" id="KW-0472">Membrane</keyword>
<accession>A0A9D1VI63</accession>
<reference evidence="2" key="2">
    <citation type="submission" date="2021-04" db="EMBL/GenBank/DDBJ databases">
        <authorList>
            <person name="Gilroy R."/>
        </authorList>
    </citation>
    <scope>NUCLEOTIDE SEQUENCE</scope>
    <source>
        <strain evidence="2">ChiSxjej3B15-572</strain>
    </source>
</reference>
<name>A0A9D1VI63_9LACO</name>
<evidence type="ECO:0000313" key="3">
    <source>
        <dbReference type="Proteomes" id="UP000824231"/>
    </source>
</evidence>
<dbReference type="EMBL" id="DXFH01000019">
    <property type="protein sequence ID" value="HIX35669.1"/>
    <property type="molecule type" value="Genomic_DNA"/>
</dbReference>
<comment type="caution">
    <text evidence="2">The sequence shown here is derived from an EMBL/GenBank/DDBJ whole genome shotgun (WGS) entry which is preliminary data.</text>
</comment>
<dbReference type="InterPro" id="IPR009732">
    <property type="entry name" value="DUF1304"/>
</dbReference>
<gene>
    <name evidence="2" type="ORF">H9856_04650</name>
</gene>
<dbReference type="AlphaFoldDB" id="A0A9D1VI63"/>
<proteinExistence type="predicted"/>
<sequence length="124" mass="13681">MFMQIIAAILVSLVGLEHLVIMGLEMFASPKKQAALFELSTNYTQQPEARVAMANQGVYNGMLGLLILISYWFLPAAYHLVITSLLLLFVIVVALYGGASTSKKIWLMQMLPAILALIAVMFVF</sequence>
<dbReference type="Pfam" id="PF06993">
    <property type="entry name" value="DUF1304"/>
    <property type="match status" value="1"/>
</dbReference>
<keyword evidence="1" id="KW-1133">Transmembrane helix</keyword>
<reference evidence="2" key="1">
    <citation type="journal article" date="2021" name="PeerJ">
        <title>Extensive microbial diversity within the chicken gut microbiome revealed by metagenomics and culture.</title>
        <authorList>
            <person name="Gilroy R."/>
            <person name="Ravi A."/>
            <person name="Getino M."/>
            <person name="Pursley I."/>
            <person name="Horton D.L."/>
            <person name="Alikhan N.F."/>
            <person name="Baker D."/>
            <person name="Gharbi K."/>
            <person name="Hall N."/>
            <person name="Watson M."/>
            <person name="Adriaenssens E.M."/>
            <person name="Foster-Nyarko E."/>
            <person name="Jarju S."/>
            <person name="Secka A."/>
            <person name="Antonio M."/>
            <person name="Oren A."/>
            <person name="Chaudhuri R.R."/>
            <person name="La Ragione R."/>
            <person name="Hildebrand F."/>
            <person name="Pallen M.J."/>
        </authorList>
    </citation>
    <scope>NUCLEOTIDE SEQUENCE</scope>
    <source>
        <strain evidence="2">ChiSxjej3B15-572</strain>
    </source>
</reference>
<evidence type="ECO:0000256" key="1">
    <source>
        <dbReference type="SAM" id="Phobius"/>
    </source>
</evidence>
<protein>
    <submittedName>
        <fullName evidence="2">DUF1304 domain-containing protein</fullName>
    </submittedName>
</protein>
<feature type="transmembrane region" description="Helical" evidence="1">
    <location>
        <begin position="81"/>
        <end position="99"/>
    </location>
</feature>